<dbReference type="EMBL" id="CP001739">
    <property type="protein sequence ID" value="ACZ09373.1"/>
    <property type="molecule type" value="Genomic_DNA"/>
</dbReference>
<gene>
    <name evidence="2" type="ordered locus">Sterm_2520</name>
</gene>
<dbReference type="SUPFAM" id="SSF46894">
    <property type="entry name" value="C-terminal effector domain of the bipartite response regulators"/>
    <property type="match status" value="1"/>
</dbReference>
<sequence>MKELSAREKEVLDLTETGYTQNQIAIKLSITRNAVKSYLKRACYKKVGGKTIAKNNK</sequence>
<reference evidence="3" key="1">
    <citation type="submission" date="2009-09" db="EMBL/GenBank/DDBJ databases">
        <title>The complete chromosome of Sebaldella termitidis ATCC 33386.</title>
        <authorList>
            <consortium name="US DOE Joint Genome Institute (JGI-PGF)"/>
            <person name="Lucas S."/>
            <person name="Copeland A."/>
            <person name="Lapidus A."/>
            <person name="Glavina del Rio T."/>
            <person name="Dalin E."/>
            <person name="Tice H."/>
            <person name="Bruce D."/>
            <person name="Goodwin L."/>
            <person name="Pitluck S."/>
            <person name="Kyrpides N."/>
            <person name="Mavromatis K."/>
            <person name="Ivanova N."/>
            <person name="Mikhailova N."/>
            <person name="Sims D."/>
            <person name="Meincke L."/>
            <person name="Brettin T."/>
            <person name="Detter J.C."/>
            <person name="Han C."/>
            <person name="Larimer F."/>
            <person name="Land M."/>
            <person name="Hauser L."/>
            <person name="Markowitz V."/>
            <person name="Cheng J.F."/>
            <person name="Hugenholtz P."/>
            <person name="Woyke T."/>
            <person name="Wu D."/>
            <person name="Eisen J.A."/>
        </authorList>
    </citation>
    <scope>NUCLEOTIDE SEQUENCE [LARGE SCALE GENOMIC DNA]</scope>
    <source>
        <strain evidence="3">ATCC 33386 / NCTC 11300</strain>
    </source>
</reference>
<dbReference type="InterPro" id="IPR000792">
    <property type="entry name" value="Tscrpt_reg_LuxR_C"/>
</dbReference>
<protein>
    <submittedName>
        <fullName evidence="2">Transcriptional regulator, LuxR family</fullName>
    </submittedName>
</protein>
<dbReference type="PRINTS" id="PR00038">
    <property type="entry name" value="HTHLUXR"/>
</dbReference>
<reference evidence="2 3" key="2">
    <citation type="journal article" date="2010" name="Stand. Genomic Sci.">
        <title>Complete genome sequence of Sebaldella termitidis type strain (NCTC 11300).</title>
        <authorList>
            <person name="Harmon-Smith M."/>
            <person name="Celia L."/>
            <person name="Chertkov O."/>
            <person name="Lapidus A."/>
            <person name="Copeland A."/>
            <person name="Glavina Del Rio T."/>
            <person name="Nolan M."/>
            <person name="Lucas S."/>
            <person name="Tice H."/>
            <person name="Cheng J.F."/>
            <person name="Han C."/>
            <person name="Detter J.C."/>
            <person name="Bruce D."/>
            <person name="Goodwin L."/>
            <person name="Pitluck S."/>
            <person name="Pati A."/>
            <person name="Liolios K."/>
            <person name="Ivanova N."/>
            <person name="Mavromatis K."/>
            <person name="Mikhailova N."/>
            <person name="Chen A."/>
            <person name="Palaniappan K."/>
            <person name="Land M."/>
            <person name="Hauser L."/>
            <person name="Chang Y.J."/>
            <person name="Jeffries C.D."/>
            <person name="Brettin T."/>
            <person name="Goker M."/>
            <person name="Beck B."/>
            <person name="Bristow J."/>
            <person name="Eisen J.A."/>
            <person name="Markowitz V."/>
            <person name="Hugenholtz P."/>
            <person name="Kyrpides N.C."/>
            <person name="Klenk H.P."/>
            <person name="Chen F."/>
        </authorList>
    </citation>
    <scope>NUCLEOTIDE SEQUENCE [LARGE SCALE GENOMIC DNA]</scope>
    <source>
        <strain evidence="3">ATCC 33386 / NCTC 11300</strain>
    </source>
</reference>
<dbReference type="InterPro" id="IPR016032">
    <property type="entry name" value="Sig_transdc_resp-reg_C-effctor"/>
</dbReference>
<evidence type="ECO:0000259" key="1">
    <source>
        <dbReference type="PROSITE" id="PS50043"/>
    </source>
</evidence>
<dbReference type="PROSITE" id="PS50043">
    <property type="entry name" value="HTH_LUXR_2"/>
    <property type="match status" value="1"/>
</dbReference>
<dbReference type="KEGG" id="str:Sterm_2520"/>
<proteinExistence type="predicted"/>
<evidence type="ECO:0000313" key="3">
    <source>
        <dbReference type="Proteomes" id="UP000000845"/>
    </source>
</evidence>
<dbReference type="Pfam" id="PF00196">
    <property type="entry name" value="GerE"/>
    <property type="match status" value="1"/>
</dbReference>
<dbReference type="GO" id="GO:0003677">
    <property type="term" value="F:DNA binding"/>
    <property type="evidence" value="ECO:0007669"/>
    <property type="project" value="InterPro"/>
</dbReference>
<evidence type="ECO:0000313" key="2">
    <source>
        <dbReference type="EMBL" id="ACZ09373.1"/>
    </source>
</evidence>
<keyword evidence="3" id="KW-1185">Reference proteome</keyword>
<dbReference type="InterPro" id="IPR036388">
    <property type="entry name" value="WH-like_DNA-bd_sf"/>
</dbReference>
<dbReference type="HOGENOM" id="CLU_2994155_0_0_0"/>
<dbReference type="STRING" id="526218.Sterm_2520"/>
<accession>D1ALN0</accession>
<dbReference type="Proteomes" id="UP000000845">
    <property type="component" value="Chromosome"/>
</dbReference>
<organism evidence="2 3">
    <name type="scientific">Sebaldella termitidis (strain ATCC 33386 / NCTC 11300)</name>
    <dbReference type="NCBI Taxonomy" id="526218"/>
    <lineage>
        <taxon>Bacteria</taxon>
        <taxon>Fusobacteriati</taxon>
        <taxon>Fusobacteriota</taxon>
        <taxon>Fusobacteriia</taxon>
        <taxon>Fusobacteriales</taxon>
        <taxon>Leptotrichiaceae</taxon>
        <taxon>Sebaldella</taxon>
    </lineage>
</organism>
<name>D1ALN0_SEBTE</name>
<dbReference type="AlphaFoldDB" id="D1ALN0"/>
<dbReference type="GO" id="GO:0006355">
    <property type="term" value="P:regulation of DNA-templated transcription"/>
    <property type="evidence" value="ECO:0007669"/>
    <property type="project" value="InterPro"/>
</dbReference>
<dbReference type="RefSeq" id="WP_012861967.1">
    <property type="nucleotide sequence ID" value="NC_013517.1"/>
</dbReference>
<feature type="domain" description="HTH luxR-type" evidence="1">
    <location>
        <begin position="1"/>
        <end position="57"/>
    </location>
</feature>
<dbReference type="SMART" id="SM00421">
    <property type="entry name" value="HTH_LUXR"/>
    <property type="match status" value="1"/>
</dbReference>
<dbReference type="eggNOG" id="COG2197">
    <property type="taxonomic scope" value="Bacteria"/>
</dbReference>
<dbReference type="Gene3D" id="1.10.10.10">
    <property type="entry name" value="Winged helix-like DNA-binding domain superfamily/Winged helix DNA-binding domain"/>
    <property type="match status" value="1"/>
</dbReference>